<dbReference type="PANTHER" id="PTHR43133:SF8">
    <property type="entry name" value="RNA POLYMERASE SIGMA FACTOR HI_1459-RELATED"/>
    <property type="match status" value="1"/>
</dbReference>
<dbReference type="GO" id="GO:0003677">
    <property type="term" value="F:DNA binding"/>
    <property type="evidence" value="ECO:0007669"/>
    <property type="project" value="UniProtKB-KW"/>
</dbReference>
<keyword evidence="4" id="KW-0238">DNA-binding</keyword>
<dbReference type="InterPro" id="IPR013324">
    <property type="entry name" value="RNA_pol_sigma_r3/r4-like"/>
</dbReference>
<dbReference type="PANTHER" id="PTHR43133">
    <property type="entry name" value="RNA POLYMERASE ECF-TYPE SIGMA FACTO"/>
    <property type="match status" value="1"/>
</dbReference>
<dbReference type="Pfam" id="PF08281">
    <property type="entry name" value="Sigma70_r4_2"/>
    <property type="match status" value="1"/>
</dbReference>
<dbReference type="SUPFAM" id="SSF88659">
    <property type="entry name" value="Sigma3 and sigma4 domains of RNA polymerase sigma factors"/>
    <property type="match status" value="1"/>
</dbReference>
<dbReference type="Gene3D" id="1.10.10.10">
    <property type="entry name" value="Winged helix-like DNA-binding domain superfamily/Winged helix DNA-binding domain"/>
    <property type="match status" value="1"/>
</dbReference>
<dbReference type="InterPro" id="IPR007627">
    <property type="entry name" value="RNA_pol_sigma70_r2"/>
</dbReference>
<evidence type="ECO:0000256" key="1">
    <source>
        <dbReference type="ARBA" id="ARBA00010641"/>
    </source>
</evidence>
<evidence type="ECO:0000259" key="6">
    <source>
        <dbReference type="Pfam" id="PF04542"/>
    </source>
</evidence>
<comment type="caution">
    <text evidence="8">The sequence shown here is derived from an EMBL/GenBank/DDBJ whole genome shotgun (WGS) entry which is preliminary data.</text>
</comment>
<sequence length="184" mass="21225">MEVKEIVRNCLKGEAEAWKMLVDLYSRKIYNLAYQFAGSPQEAEDLTQEIFLKLYNSLGKYDFERDFSAWFLTLARNFLIDEFRRTKLEKSQRADFEELTTAAAEADGPENRLLSQEKAELVREALLQLSPELRTVLVLREIEGFSYEEIAQKMKLPLGTVKSRVNRGRIQIAQAILEKTGGKP</sequence>
<evidence type="ECO:0000313" key="9">
    <source>
        <dbReference type="Proteomes" id="UP000257323"/>
    </source>
</evidence>
<dbReference type="InterPro" id="IPR013249">
    <property type="entry name" value="RNA_pol_sigma70_r4_t2"/>
</dbReference>
<keyword evidence="2" id="KW-0805">Transcription regulation</keyword>
<evidence type="ECO:0000259" key="7">
    <source>
        <dbReference type="Pfam" id="PF08281"/>
    </source>
</evidence>
<keyword evidence="5" id="KW-0804">Transcription</keyword>
<organism evidence="8 9">
    <name type="scientific">Candidatus Saccharicenans subterraneus</name>
    <dbReference type="NCBI Taxonomy" id="2508984"/>
    <lineage>
        <taxon>Bacteria</taxon>
        <taxon>Candidatus Aminicenantota</taxon>
        <taxon>Candidatus Aminicenantia</taxon>
        <taxon>Candidatus Aminicenantales</taxon>
        <taxon>Candidatus Saccharicenantaceae</taxon>
        <taxon>Candidatus Saccharicenans</taxon>
    </lineage>
</organism>
<dbReference type="AlphaFoldDB" id="A0A3E2BL05"/>
<protein>
    <submittedName>
        <fullName evidence="8">RNA polymerase sigma factor RpoE</fullName>
    </submittedName>
</protein>
<keyword evidence="3" id="KW-0731">Sigma factor</keyword>
<dbReference type="GO" id="GO:0016987">
    <property type="term" value="F:sigma factor activity"/>
    <property type="evidence" value="ECO:0007669"/>
    <property type="project" value="UniProtKB-KW"/>
</dbReference>
<dbReference type="InterPro" id="IPR036388">
    <property type="entry name" value="WH-like_DNA-bd_sf"/>
</dbReference>
<dbReference type="GO" id="GO:0006352">
    <property type="term" value="P:DNA-templated transcription initiation"/>
    <property type="evidence" value="ECO:0007669"/>
    <property type="project" value="InterPro"/>
</dbReference>
<comment type="similarity">
    <text evidence="1">Belongs to the sigma-70 factor family. ECF subfamily.</text>
</comment>
<reference evidence="8 9" key="1">
    <citation type="submission" date="2018-08" db="EMBL/GenBank/DDBJ databases">
        <title>Genome analysis of the thermophilic bacterium of the candidate phylum Aminicenantes from deep subsurface aquifer revealed its physiology and ecological role.</title>
        <authorList>
            <person name="Kadnikov V.V."/>
            <person name="Mardanov A.V."/>
            <person name="Beletsky A.V."/>
            <person name="Karnachuk O.V."/>
            <person name="Ravin N.V."/>
        </authorList>
    </citation>
    <scope>NUCLEOTIDE SEQUENCE [LARGE SCALE GENOMIC DNA]</scope>
    <source>
        <strain evidence="8">BY38</strain>
    </source>
</reference>
<evidence type="ECO:0000256" key="3">
    <source>
        <dbReference type="ARBA" id="ARBA00023082"/>
    </source>
</evidence>
<proteinExistence type="inferred from homology"/>
<evidence type="ECO:0000256" key="5">
    <source>
        <dbReference type="ARBA" id="ARBA00023163"/>
    </source>
</evidence>
<dbReference type="InterPro" id="IPR013325">
    <property type="entry name" value="RNA_pol_sigma_r2"/>
</dbReference>
<feature type="domain" description="RNA polymerase sigma factor 70 region 4 type 2" evidence="7">
    <location>
        <begin position="120"/>
        <end position="170"/>
    </location>
</feature>
<dbReference type="Proteomes" id="UP000257323">
    <property type="component" value="Unassembled WGS sequence"/>
</dbReference>
<dbReference type="InterPro" id="IPR014284">
    <property type="entry name" value="RNA_pol_sigma-70_dom"/>
</dbReference>
<accession>A0A3E2BL05</accession>
<dbReference type="Pfam" id="PF04542">
    <property type="entry name" value="Sigma70_r2"/>
    <property type="match status" value="1"/>
</dbReference>
<dbReference type="EMBL" id="QUAH01000010">
    <property type="protein sequence ID" value="RFT15342.1"/>
    <property type="molecule type" value="Genomic_DNA"/>
</dbReference>
<evidence type="ECO:0000256" key="2">
    <source>
        <dbReference type="ARBA" id="ARBA00023015"/>
    </source>
</evidence>
<dbReference type="CDD" id="cd06171">
    <property type="entry name" value="Sigma70_r4"/>
    <property type="match status" value="1"/>
</dbReference>
<dbReference type="SUPFAM" id="SSF88946">
    <property type="entry name" value="Sigma2 domain of RNA polymerase sigma factors"/>
    <property type="match status" value="1"/>
</dbReference>
<feature type="domain" description="RNA polymerase sigma-70 region 2" evidence="6">
    <location>
        <begin position="21"/>
        <end position="87"/>
    </location>
</feature>
<evidence type="ECO:0000313" key="8">
    <source>
        <dbReference type="EMBL" id="RFT15342.1"/>
    </source>
</evidence>
<dbReference type="InterPro" id="IPR039425">
    <property type="entry name" value="RNA_pol_sigma-70-like"/>
</dbReference>
<dbReference type="NCBIfam" id="TIGR02937">
    <property type="entry name" value="sigma70-ECF"/>
    <property type="match status" value="1"/>
</dbReference>
<evidence type="ECO:0000256" key="4">
    <source>
        <dbReference type="ARBA" id="ARBA00023125"/>
    </source>
</evidence>
<name>A0A3E2BL05_9BACT</name>
<dbReference type="Gene3D" id="1.10.1740.10">
    <property type="match status" value="1"/>
</dbReference>
<gene>
    <name evidence="8" type="ORF">OP8BY_0451</name>
</gene>